<evidence type="ECO:0000313" key="2">
    <source>
        <dbReference type="Proteomes" id="UP000272051"/>
    </source>
</evidence>
<accession>A0A497F199</accession>
<reference evidence="1 2" key="1">
    <citation type="submission" date="2018-06" db="EMBL/GenBank/DDBJ databases">
        <title>Extensive metabolic versatility and redundancy in microbially diverse, dynamic hydrothermal sediments.</title>
        <authorList>
            <person name="Dombrowski N."/>
            <person name="Teske A."/>
            <person name="Baker B.J."/>
        </authorList>
    </citation>
    <scope>NUCLEOTIDE SEQUENCE [LARGE SCALE GENOMIC DNA]</scope>
    <source>
        <strain evidence="1">B34_G17</strain>
    </source>
</reference>
<protein>
    <recommendedName>
        <fullName evidence="3">DUF2099 family protein</fullName>
    </recommendedName>
</protein>
<dbReference type="EMBL" id="QMQX01000040">
    <property type="protein sequence ID" value="RLE52698.1"/>
    <property type="molecule type" value="Genomic_DNA"/>
</dbReference>
<dbReference type="PIRSF" id="PIRSF004929">
    <property type="entry name" value="UCP004929"/>
    <property type="match status" value="1"/>
</dbReference>
<dbReference type="InterPro" id="IPR009181">
    <property type="entry name" value="Methan_mark_8"/>
</dbReference>
<dbReference type="NCBIfam" id="TIGR03275">
    <property type="entry name" value="methan_mark_8"/>
    <property type="match status" value="1"/>
</dbReference>
<dbReference type="AlphaFoldDB" id="A0A497F199"/>
<name>A0A497F199_9CREN</name>
<dbReference type="Pfam" id="PF09872">
    <property type="entry name" value="DUF2099"/>
    <property type="match status" value="1"/>
</dbReference>
<organism evidence="1 2">
    <name type="scientific">Thermoproteota archaeon</name>
    <dbReference type="NCBI Taxonomy" id="2056631"/>
    <lineage>
        <taxon>Archaea</taxon>
        <taxon>Thermoproteota</taxon>
    </lineage>
</organism>
<gene>
    <name evidence="1" type="ORF">DRJ33_03075</name>
</gene>
<sequence>MSLRSFNLEASVLDEHVIEVLGKTRVVISHGSIVDIGEPKIRYCPLAEKFPKSVKKICKESVFEHVKWCIENYGLCTANRVLEADESFVEFGASETLYTCLKREFLDCCIIVGDCVGTVITKNAKVVQGLGGKLSGVIETTPISAVIEKLKALDSRPYRDGEINQFKGFEKAVNLGFKSIGVTVTSADDAMKIRRLAKRDHVTSLIIGVHLTGISRNETLQLLENSDVVTGCASKYVRNMAAENCMLQVGTSMPVYALTRIGREALLERAKDVRRELSIKIGVEKTHQLSVKTPCPLV</sequence>
<proteinExistence type="predicted"/>
<dbReference type="Proteomes" id="UP000272051">
    <property type="component" value="Unassembled WGS sequence"/>
</dbReference>
<evidence type="ECO:0000313" key="1">
    <source>
        <dbReference type="EMBL" id="RLE52698.1"/>
    </source>
</evidence>
<comment type="caution">
    <text evidence="1">The sequence shown here is derived from an EMBL/GenBank/DDBJ whole genome shotgun (WGS) entry which is preliminary data.</text>
</comment>
<evidence type="ECO:0008006" key="3">
    <source>
        <dbReference type="Google" id="ProtNLM"/>
    </source>
</evidence>